<dbReference type="OrthoDB" id="361531at2"/>
<evidence type="ECO:0000313" key="3">
    <source>
        <dbReference type="EMBL" id="PPQ27850.1"/>
    </source>
</evidence>
<dbReference type="Proteomes" id="UP000239724">
    <property type="component" value="Unassembled WGS sequence"/>
</dbReference>
<dbReference type="EMBL" id="NHRY01000252">
    <property type="protein sequence ID" value="PPQ27850.1"/>
    <property type="molecule type" value="Genomic_DNA"/>
</dbReference>
<comment type="function">
    <text evidence="2">Antitoxin component of a type II toxin-antitoxin (TA) system.</text>
</comment>
<dbReference type="Gene3D" id="3.40.1620.10">
    <property type="entry name" value="YefM-like domain"/>
    <property type="match status" value="1"/>
</dbReference>
<proteinExistence type="inferred from homology"/>
<dbReference type="RefSeq" id="WP_104521722.1">
    <property type="nucleotide sequence ID" value="NZ_NHRY01000252.1"/>
</dbReference>
<accession>A0A2S6MZS3</accession>
<dbReference type="AlphaFoldDB" id="A0A2S6MZS3"/>
<dbReference type="InterPro" id="IPR036165">
    <property type="entry name" value="YefM-like_sf"/>
</dbReference>
<sequence>MKTIGVGEAESRFDELLDWVEAGEDVVITRCGKVVARLVPPGTAFGRGRGRGAAQRIRAMRRGVTLGGIAIEDMVSEGRL</sequence>
<evidence type="ECO:0000256" key="1">
    <source>
        <dbReference type="ARBA" id="ARBA00009981"/>
    </source>
</evidence>
<comment type="caution">
    <text evidence="3">The sequence shown here is derived from an EMBL/GenBank/DDBJ whole genome shotgun (WGS) entry which is preliminary data.</text>
</comment>
<dbReference type="InterPro" id="IPR006442">
    <property type="entry name" value="Antitoxin_Phd/YefM"/>
</dbReference>
<dbReference type="Pfam" id="PF02604">
    <property type="entry name" value="PhdYeFM_antitox"/>
    <property type="match status" value="1"/>
</dbReference>
<organism evidence="3 4">
    <name type="scientific">Rhodopila globiformis</name>
    <name type="common">Rhodopseudomonas globiformis</name>
    <dbReference type="NCBI Taxonomy" id="1071"/>
    <lineage>
        <taxon>Bacteria</taxon>
        <taxon>Pseudomonadati</taxon>
        <taxon>Pseudomonadota</taxon>
        <taxon>Alphaproteobacteria</taxon>
        <taxon>Acetobacterales</taxon>
        <taxon>Acetobacteraceae</taxon>
        <taxon>Rhodopila</taxon>
    </lineage>
</organism>
<evidence type="ECO:0000256" key="2">
    <source>
        <dbReference type="RuleBase" id="RU362080"/>
    </source>
</evidence>
<dbReference type="NCBIfam" id="TIGR01552">
    <property type="entry name" value="phd_fam"/>
    <property type="match status" value="1"/>
</dbReference>
<gene>
    <name evidence="3" type="ORF">CCS01_25915</name>
</gene>
<reference evidence="3 4" key="1">
    <citation type="journal article" date="2018" name="Arch. Microbiol.">
        <title>New insights into the metabolic potential of the phototrophic purple bacterium Rhodopila globiformis DSM 161(T) from its draft genome sequence and evidence for a vanadium-dependent nitrogenase.</title>
        <authorList>
            <person name="Imhoff J.F."/>
            <person name="Rahn T."/>
            <person name="Kunzel S."/>
            <person name="Neulinger S.C."/>
        </authorList>
    </citation>
    <scope>NUCLEOTIDE SEQUENCE [LARGE SCALE GENOMIC DNA]</scope>
    <source>
        <strain evidence="3 4">DSM 161</strain>
    </source>
</reference>
<comment type="similarity">
    <text evidence="1 2">Belongs to the phD/YefM antitoxin family.</text>
</comment>
<name>A0A2S6MZS3_RHOGL</name>
<dbReference type="SUPFAM" id="SSF143120">
    <property type="entry name" value="YefM-like"/>
    <property type="match status" value="1"/>
</dbReference>
<protein>
    <recommendedName>
        <fullName evidence="2">Antitoxin</fullName>
    </recommendedName>
</protein>
<keyword evidence="4" id="KW-1185">Reference proteome</keyword>
<evidence type="ECO:0000313" key="4">
    <source>
        <dbReference type="Proteomes" id="UP000239724"/>
    </source>
</evidence>